<proteinExistence type="predicted"/>
<keyword evidence="2" id="KW-1133">Transmembrane helix</keyword>
<dbReference type="Pfam" id="PF06667">
    <property type="entry name" value="PspB"/>
    <property type="match status" value="1"/>
</dbReference>
<dbReference type="EMBL" id="CP053708">
    <property type="protein sequence ID" value="QKE92152.1"/>
    <property type="molecule type" value="Genomic_DNA"/>
</dbReference>
<dbReference type="KEGG" id="lck:HN018_20820"/>
<dbReference type="GO" id="GO:0009271">
    <property type="term" value="P:phage shock"/>
    <property type="evidence" value="ECO:0007669"/>
    <property type="project" value="InterPro"/>
</dbReference>
<keyword evidence="2" id="KW-0472">Membrane</keyword>
<keyword evidence="2" id="KW-0812">Transmembrane</keyword>
<dbReference type="InterPro" id="IPR009554">
    <property type="entry name" value="Phageshock_PspB"/>
</dbReference>
<evidence type="ECO:0000313" key="3">
    <source>
        <dbReference type="EMBL" id="QKE92152.1"/>
    </source>
</evidence>
<dbReference type="GO" id="GO:0006355">
    <property type="term" value="P:regulation of DNA-templated transcription"/>
    <property type="evidence" value="ECO:0007669"/>
    <property type="project" value="InterPro"/>
</dbReference>
<dbReference type="NCBIfam" id="TIGR02976">
    <property type="entry name" value="phageshock_pspB"/>
    <property type="match status" value="1"/>
</dbReference>
<reference evidence="3 4" key="1">
    <citation type="journal article" date="2014" name="World J. Microbiol. Biotechnol.">
        <title>Biodiversity and physiological characteristics of Antarctic and Arctic lichens-associated bacteria.</title>
        <authorList>
            <person name="Lee Y.M."/>
            <person name="Kim E.H."/>
            <person name="Lee H.K."/>
            <person name="Hong S.G."/>
        </authorList>
    </citation>
    <scope>NUCLEOTIDE SEQUENCE [LARGE SCALE GENOMIC DNA]</scope>
    <source>
        <strain evidence="3 4">PAMC 26569</strain>
    </source>
</reference>
<feature type="coiled-coil region" evidence="1">
    <location>
        <begin position="44"/>
        <end position="71"/>
    </location>
</feature>
<keyword evidence="1" id="KW-0175">Coiled coil</keyword>
<evidence type="ECO:0000256" key="2">
    <source>
        <dbReference type="SAM" id="Phobius"/>
    </source>
</evidence>
<accession>A0A6M8HUV9</accession>
<dbReference type="Proteomes" id="UP000500767">
    <property type="component" value="Chromosome"/>
</dbReference>
<sequence>MDFVGLIAVIAPFALVAWIVKLRHDRTIRAIGAQGLGVEDQRVLQDMNEIARRMEQRVENLERILDTELAGWRSRMPL</sequence>
<name>A0A6M8HUV9_9PROT</name>
<gene>
    <name evidence="3" type="primary">pspB</name>
    <name evidence="3" type="ORF">HN018_20820</name>
</gene>
<dbReference type="AlphaFoldDB" id="A0A6M8HUV9"/>
<protein>
    <submittedName>
        <fullName evidence="3">Envelope stress response membrane protein PspB</fullName>
    </submittedName>
</protein>
<organism evidence="3 4">
    <name type="scientific">Lichenicola cladoniae</name>
    <dbReference type="NCBI Taxonomy" id="1484109"/>
    <lineage>
        <taxon>Bacteria</taxon>
        <taxon>Pseudomonadati</taxon>
        <taxon>Pseudomonadota</taxon>
        <taxon>Alphaproteobacteria</taxon>
        <taxon>Acetobacterales</taxon>
        <taxon>Acetobacteraceae</taxon>
        <taxon>Lichenicola</taxon>
    </lineage>
</organism>
<feature type="transmembrane region" description="Helical" evidence="2">
    <location>
        <begin position="6"/>
        <end position="22"/>
    </location>
</feature>
<evidence type="ECO:0000256" key="1">
    <source>
        <dbReference type="SAM" id="Coils"/>
    </source>
</evidence>
<keyword evidence="4" id="KW-1185">Reference proteome</keyword>
<dbReference type="RefSeq" id="WP_171837012.1">
    <property type="nucleotide sequence ID" value="NZ_CP053708.1"/>
</dbReference>
<evidence type="ECO:0000313" key="4">
    <source>
        <dbReference type="Proteomes" id="UP000500767"/>
    </source>
</evidence>